<dbReference type="RefSeq" id="WP_387903993.1">
    <property type="nucleotide sequence ID" value="NZ_JBIBEG010000005.1"/>
</dbReference>
<protein>
    <recommendedName>
        <fullName evidence="4">Helix-turn-helix protein</fullName>
    </recommendedName>
</protein>
<comment type="caution">
    <text evidence="2">The sequence shown here is derived from an EMBL/GenBank/DDBJ whole genome shotgun (WGS) entry which is preliminary data.</text>
</comment>
<name>A0ABW6XAK0_9ACTN</name>
<keyword evidence="3" id="KW-1185">Reference proteome</keyword>
<evidence type="ECO:0000313" key="2">
    <source>
        <dbReference type="EMBL" id="MFF5898097.1"/>
    </source>
</evidence>
<evidence type="ECO:0008006" key="4">
    <source>
        <dbReference type="Google" id="ProtNLM"/>
    </source>
</evidence>
<organism evidence="2 3">
    <name type="scientific">Streptomyces argenteolus</name>
    <dbReference type="NCBI Taxonomy" id="67274"/>
    <lineage>
        <taxon>Bacteria</taxon>
        <taxon>Bacillati</taxon>
        <taxon>Actinomycetota</taxon>
        <taxon>Actinomycetes</taxon>
        <taxon>Kitasatosporales</taxon>
        <taxon>Streptomycetaceae</taxon>
        <taxon>Streptomyces</taxon>
    </lineage>
</organism>
<feature type="region of interest" description="Disordered" evidence="1">
    <location>
        <begin position="104"/>
        <end position="171"/>
    </location>
</feature>
<dbReference type="Proteomes" id="UP001602322">
    <property type="component" value="Unassembled WGS sequence"/>
</dbReference>
<sequence>MLWHAIAPSRGYTKAANELVRSQRLSSDAKILLLYVQGLPEDRRAVALSEHARALGITGRAYQKAKELLVTHGYLYEWRQQGGRGFWTTEQLLANVALGPEEARRLRDGGPAPVAVSPGERNPTVGQPEGRVAGRYTPVDEEPGKNSSHPPTEPAPQVAELPAREPEDDEAERVLLSLRHAHRSLHLGVAEARKLVKLAVVWLRRGVTAAEMRRVLVSDLPVSGVRSAVGFLRHRLVQKLPEDPAPLPERPGPARPTPALTVCTGPGEEHLFRPEPGAHGEDAETRCGPCRREAAWAAWAETRSAQLATEAAALADEDSDPYAHTPWREKFAAVEAAKDAGTAVPGLCAAPGPGTGVPGR</sequence>
<reference evidence="2 3" key="1">
    <citation type="submission" date="2024-10" db="EMBL/GenBank/DDBJ databases">
        <title>The Natural Products Discovery Center: Release of the First 8490 Sequenced Strains for Exploring Actinobacteria Biosynthetic Diversity.</title>
        <authorList>
            <person name="Kalkreuter E."/>
            <person name="Kautsar S.A."/>
            <person name="Yang D."/>
            <person name="Bader C.D."/>
            <person name="Teijaro C.N."/>
            <person name="Fluegel L."/>
            <person name="Davis C.M."/>
            <person name="Simpson J.R."/>
            <person name="Lauterbach L."/>
            <person name="Steele A.D."/>
            <person name="Gui C."/>
            <person name="Meng S."/>
            <person name="Li G."/>
            <person name="Viehrig K."/>
            <person name="Ye F."/>
            <person name="Su P."/>
            <person name="Kiefer A.F."/>
            <person name="Nichols A."/>
            <person name="Cepeda A.J."/>
            <person name="Yan W."/>
            <person name="Fan B."/>
            <person name="Jiang Y."/>
            <person name="Adhikari A."/>
            <person name="Zheng C.-J."/>
            <person name="Schuster L."/>
            <person name="Cowan T.M."/>
            <person name="Smanski M.J."/>
            <person name="Chevrette M.G."/>
            <person name="De Carvalho L.P.S."/>
            <person name="Shen B."/>
        </authorList>
    </citation>
    <scope>NUCLEOTIDE SEQUENCE [LARGE SCALE GENOMIC DNA]</scope>
    <source>
        <strain evidence="2 3">NPDC012540</strain>
    </source>
</reference>
<evidence type="ECO:0000256" key="1">
    <source>
        <dbReference type="SAM" id="MobiDB-lite"/>
    </source>
</evidence>
<evidence type="ECO:0000313" key="3">
    <source>
        <dbReference type="Proteomes" id="UP001602322"/>
    </source>
</evidence>
<dbReference type="EMBL" id="JBIBEG010000005">
    <property type="protein sequence ID" value="MFF5898097.1"/>
    <property type="molecule type" value="Genomic_DNA"/>
</dbReference>
<gene>
    <name evidence="2" type="ORF">ACFY8O_19475</name>
</gene>
<proteinExistence type="predicted"/>
<accession>A0ABW6XAK0</accession>